<reference evidence="3 4" key="1">
    <citation type="journal article" date="2019" name="Int. J. Syst. Evol. Microbiol.">
        <title>The Global Catalogue of Microorganisms (GCM) 10K type strain sequencing project: providing services to taxonomists for standard genome sequencing and annotation.</title>
        <authorList>
            <consortium name="The Broad Institute Genomics Platform"/>
            <consortium name="The Broad Institute Genome Sequencing Center for Infectious Disease"/>
            <person name="Wu L."/>
            <person name="Ma J."/>
        </authorList>
    </citation>
    <scope>NUCLEOTIDE SEQUENCE [LARGE SCALE GENOMIC DNA]</scope>
    <source>
        <strain evidence="3 4">JCM 6835</strain>
    </source>
</reference>
<evidence type="ECO:0000259" key="2">
    <source>
        <dbReference type="Pfam" id="PF00296"/>
    </source>
</evidence>
<keyword evidence="4" id="KW-1185">Reference proteome</keyword>
<comment type="caution">
    <text evidence="3">The sequence shown here is derived from an EMBL/GenBank/DDBJ whole genome shotgun (WGS) entry which is preliminary data.</text>
</comment>
<evidence type="ECO:0000313" key="4">
    <source>
        <dbReference type="Proteomes" id="UP001501666"/>
    </source>
</evidence>
<feature type="domain" description="Luciferase-like" evidence="2">
    <location>
        <begin position="4"/>
        <end position="244"/>
    </location>
</feature>
<dbReference type="Proteomes" id="UP001501666">
    <property type="component" value="Unassembled WGS sequence"/>
</dbReference>
<dbReference type="InterPro" id="IPR011251">
    <property type="entry name" value="Luciferase-like_dom"/>
</dbReference>
<evidence type="ECO:0000256" key="1">
    <source>
        <dbReference type="ARBA" id="ARBA00023002"/>
    </source>
</evidence>
<dbReference type="PANTHER" id="PTHR43244:SF1">
    <property type="entry name" value="5,10-METHYLENETETRAHYDROMETHANOPTERIN REDUCTASE"/>
    <property type="match status" value="1"/>
</dbReference>
<evidence type="ECO:0000313" key="3">
    <source>
        <dbReference type="EMBL" id="GAA2682117.1"/>
    </source>
</evidence>
<dbReference type="Pfam" id="PF00296">
    <property type="entry name" value="Bac_luciferase"/>
    <property type="match status" value="1"/>
</dbReference>
<dbReference type="Gene3D" id="3.20.20.30">
    <property type="entry name" value="Luciferase-like domain"/>
    <property type="match status" value="1"/>
</dbReference>
<dbReference type="PANTHER" id="PTHR43244">
    <property type="match status" value="1"/>
</dbReference>
<organism evidence="3 4">
    <name type="scientific">Nonomuraea recticatena</name>
    <dbReference type="NCBI Taxonomy" id="46178"/>
    <lineage>
        <taxon>Bacteria</taxon>
        <taxon>Bacillati</taxon>
        <taxon>Actinomycetota</taxon>
        <taxon>Actinomycetes</taxon>
        <taxon>Streptosporangiales</taxon>
        <taxon>Streptosporangiaceae</taxon>
        <taxon>Nonomuraea</taxon>
    </lineage>
</organism>
<dbReference type="EMBL" id="BAAATE010000022">
    <property type="protein sequence ID" value="GAA2682117.1"/>
    <property type="molecule type" value="Genomic_DNA"/>
</dbReference>
<dbReference type="InterPro" id="IPR036661">
    <property type="entry name" value="Luciferase-like_sf"/>
</dbReference>
<protein>
    <submittedName>
        <fullName evidence="3">LLM class flavin-dependent oxidoreductase</fullName>
    </submittedName>
</protein>
<dbReference type="SUPFAM" id="SSF51679">
    <property type="entry name" value="Bacterial luciferase-like"/>
    <property type="match status" value="1"/>
</dbReference>
<dbReference type="InterPro" id="IPR050564">
    <property type="entry name" value="F420-G6PD/mer"/>
</dbReference>
<gene>
    <name evidence="3" type="ORF">GCM10010412_067230</name>
</gene>
<name>A0ABN3SR15_9ACTN</name>
<keyword evidence="1" id="KW-0560">Oxidoreductase</keyword>
<dbReference type="RefSeq" id="WP_346152074.1">
    <property type="nucleotide sequence ID" value="NZ_BAAATE010000022.1"/>
</dbReference>
<dbReference type="CDD" id="cd01097">
    <property type="entry name" value="Tetrahydromethanopterin_reductase"/>
    <property type="match status" value="1"/>
</dbReference>
<proteinExistence type="predicted"/>
<sequence>MAYRFGVQLSPSADDLSGIRELARLADREGLDLLGVQDHPYAGGLADTFSVIATLLADTTRIRIFPDVASLPLRGPGVIAKAAATLDLLSGGRFELGLGAGGYRQAITAFGGPDRTAGQNQVALEEAVEIIRALWRPDGSVRVTGEHYSMAGVHGGPAPAHPIGIWFGSVGPRALAQTGRLADGWAAPIPHYLPYEKWRESQEIIDTAAIEAGRRPSDITRIAQLVGHITDAPGEVVLKGEAPIRATAAQWAEVIAHLAGDVGFDSFVYWPENADAAQLTAWVREVVPAARVLLGKG</sequence>
<accession>A0ABN3SR15</accession>